<evidence type="ECO:0000313" key="2">
    <source>
        <dbReference type="EMBL" id="KAK7380150.1"/>
    </source>
</evidence>
<dbReference type="Proteomes" id="UP001386955">
    <property type="component" value="Unassembled WGS sequence"/>
</dbReference>
<organism evidence="2 3">
    <name type="scientific">Psophocarpus tetragonolobus</name>
    <name type="common">Winged bean</name>
    <name type="synonym">Dolichos tetragonolobus</name>
    <dbReference type="NCBI Taxonomy" id="3891"/>
    <lineage>
        <taxon>Eukaryota</taxon>
        <taxon>Viridiplantae</taxon>
        <taxon>Streptophyta</taxon>
        <taxon>Embryophyta</taxon>
        <taxon>Tracheophyta</taxon>
        <taxon>Spermatophyta</taxon>
        <taxon>Magnoliopsida</taxon>
        <taxon>eudicotyledons</taxon>
        <taxon>Gunneridae</taxon>
        <taxon>Pentapetalae</taxon>
        <taxon>rosids</taxon>
        <taxon>fabids</taxon>
        <taxon>Fabales</taxon>
        <taxon>Fabaceae</taxon>
        <taxon>Papilionoideae</taxon>
        <taxon>50 kb inversion clade</taxon>
        <taxon>NPAAA clade</taxon>
        <taxon>indigoferoid/millettioid clade</taxon>
        <taxon>Phaseoleae</taxon>
        <taxon>Psophocarpus</taxon>
    </lineage>
</organism>
<feature type="compositionally biased region" description="Polar residues" evidence="1">
    <location>
        <begin position="259"/>
        <end position="277"/>
    </location>
</feature>
<dbReference type="AlphaFoldDB" id="A0AAN9RKP6"/>
<accession>A0AAN9RKP6</accession>
<gene>
    <name evidence="2" type="ORF">VNO78_32604</name>
</gene>
<dbReference type="EMBL" id="JAYMYS010000009">
    <property type="protein sequence ID" value="KAK7380150.1"/>
    <property type="molecule type" value="Genomic_DNA"/>
</dbReference>
<feature type="region of interest" description="Disordered" evidence="1">
    <location>
        <begin position="714"/>
        <end position="742"/>
    </location>
</feature>
<evidence type="ECO:0000256" key="1">
    <source>
        <dbReference type="SAM" id="MobiDB-lite"/>
    </source>
</evidence>
<feature type="compositionally biased region" description="Low complexity" evidence="1">
    <location>
        <begin position="282"/>
        <end position="294"/>
    </location>
</feature>
<feature type="compositionally biased region" description="Basic and acidic residues" evidence="1">
    <location>
        <begin position="723"/>
        <end position="740"/>
    </location>
</feature>
<feature type="compositionally biased region" description="Basic residues" evidence="1">
    <location>
        <begin position="600"/>
        <end position="614"/>
    </location>
</feature>
<feature type="region of interest" description="Disordered" evidence="1">
    <location>
        <begin position="516"/>
        <end position="617"/>
    </location>
</feature>
<keyword evidence="3" id="KW-1185">Reference proteome</keyword>
<name>A0AAN9RKP6_PSOTE</name>
<feature type="region of interest" description="Disordered" evidence="1">
    <location>
        <begin position="259"/>
        <end position="295"/>
    </location>
</feature>
<feature type="compositionally biased region" description="Basic and acidic residues" evidence="1">
    <location>
        <begin position="535"/>
        <end position="548"/>
    </location>
</feature>
<feature type="region of interest" description="Disordered" evidence="1">
    <location>
        <begin position="145"/>
        <end position="165"/>
    </location>
</feature>
<feature type="region of interest" description="Disordered" evidence="1">
    <location>
        <begin position="637"/>
        <end position="656"/>
    </location>
</feature>
<reference evidence="2 3" key="1">
    <citation type="submission" date="2024-01" db="EMBL/GenBank/DDBJ databases">
        <title>The genomes of 5 underutilized Papilionoideae crops provide insights into root nodulation and disease resistanc.</title>
        <authorList>
            <person name="Jiang F."/>
        </authorList>
    </citation>
    <scope>NUCLEOTIDE SEQUENCE [LARGE SCALE GENOMIC DNA]</scope>
    <source>
        <strain evidence="2">DUOXIRENSHENG_FW03</strain>
        <tissue evidence="2">Leaves</tissue>
    </source>
</reference>
<feature type="compositionally biased region" description="Low complexity" evidence="1">
    <location>
        <begin position="549"/>
        <end position="560"/>
    </location>
</feature>
<feature type="compositionally biased region" description="Polar residues" evidence="1">
    <location>
        <begin position="145"/>
        <end position="161"/>
    </location>
</feature>
<comment type="caution">
    <text evidence="2">The sequence shown here is derived from an EMBL/GenBank/DDBJ whole genome shotgun (WGS) entry which is preliminary data.</text>
</comment>
<feature type="compositionally biased region" description="Basic and acidic residues" evidence="1">
    <location>
        <begin position="516"/>
        <end position="527"/>
    </location>
</feature>
<sequence length="776" mass="88091">MEPTQQKRIPMEFEEANDNFRAIRLLYRLLEDDTLVLQSENSKDLVERARALLKSLLDFAVESVFEAHLKESKSPVATNISQSSVEYPTCSKMTAENDEKSQLQLLSKELPVFTKFSISDDGGTECEKLCRMGEKSSTMQQNSVHATNLSNGNGILLNTESSHNKQQHNDVDAFYGDDEHEKESLLMIDPKDSEQNEENNISLMSRIHEAQSNSNAVRQVELSDQMGDFSDDLVKTIKRIESRILAFQLCSNLVDSTKNSAGHHTTHEPANSDSPVRQSIDGASGSQLSSGKSLLEGHRLMNQKTCKPGYKGENSISVNAFEEPFFSGNELLSQSQMANKRHSLHTSVESAKSNDVPRQIATEKVSGGTWLRSWNRIQNSEQNIAMIDRVKSLNRLVSSDAYFGSQASECIQGLRVPLNQDNHSKKHSMLASKTNRESLVRKNLVAWPKTDQNRKEMGSESSYAQKLAGSKSVIARREKPPLHQMMMKPTLLDQRSSEIKINSHQHRDSLALERRRTLNTDHLEPRKTKVLPQHQELEELRSNSDSSRRSSQQGSANSSSHSEDYSLTGSSSGRMVDEAYEGSSEESNNSYIEKDDGHSHRFGSFKSYRHHRERNPKETIGRLRRMKNKMGLVFHHHHHHHHHHDDDHGNTHSRAGQRHSMWNQLQSVFHHKDKHGVRTKKVGKTRSGGVARVLPQKNQIGQFHRLVEGVLSHIRHSKKPKPSRLDGVKQSRNTPHEHSQKKLGWWQILRPHRGVKLKNKGRVKMGFMSQKSIKNC</sequence>
<proteinExistence type="predicted"/>
<evidence type="ECO:0000313" key="3">
    <source>
        <dbReference type="Proteomes" id="UP001386955"/>
    </source>
</evidence>
<protein>
    <submittedName>
        <fullName evidence="2">Uncharacterized protein</fullName>
    </submittedName>
</protein>
<feature type="region of interest" description="Disordered" evidence="1">
    <location>
        <begin position="450"/>
        <end position="488"/>
    </location>
</feature>